<evidence type="ECO:0000259" key="1">
    <source>
        <dbReference type="Pfam" id="PF06114"/>
    </source>
</evidence>
<sequence>MDYKPFETELAISNYYKSIGILEPYQIDLQAISDGFGINLTYTTKKTFAFENGRFRMINVDASLPEHLKREHYFHELCHILRHYGSQLFLASAFIQLQEYDAVRFTRYAAIPYHMIKLFDLHDPFVIKRMAQAFCVSEQVVSDRLDGILRNSLERRYVYG</sequence>
<organism evidence="3 4">
    <name type="scientific">Halolactibacillus halophilus</name>
    <dbReference type="NCBI Taxonomy" id="306540"/>
    <lineage>
        <taxon>Bacteria</taxon>
        <taxon>Bacillati</taxon>
        <taxon>Bacillota</taxon>
        <taxon>Bacilli</taxon>
        <taxon>Bacillales</taxon>
        <taxon>Bacillaceae</taxon>
        <taxon>Halolactibacillus</taxon>
    </lineage>
</organism>
<reference evidence="2 5" key="2">
    <citation type="submission" date="2019-07" db="EMBL/GenBank/DDBJ databases">
        <title>Whole genome shotgun sequence of Halolactibacillus halophilus NBRC 100868.</title>
        <authorList>
            <person name="Hosoyama A."/>
            <person name="Uohara A."/>
            <person name="Ohji S."/>
            <person name="Ichikawa N."/>
        </authorList>
    </citation>
    <scope>NUCLEOTIDE SEQUENCE [LARGE SCALE GENOMIC DNA]</scope>
    <source>
        <strain evidence="2 5">NBRC 100868</strain>
    </source>
</reference>
<dbReference type="STRING" id="306540.SAMN05421839_12517"/>
<accession>A0A1I5QWZ9</accession>
<dbReference type="Pfam" id="PF06114">
    <property type="entry name" value="Peptidase_M78"/>
    <property type="match status" value="1"/>
</dbReference>
<evidence type="ECO:0000313" key="2">
    <source>
        <dbReference type="EMBL" id="GEM02020.1"/>
    </source>
</evidence>
<dbReference type="Proteomes" id="UP000321547">
    <property type="component" value="Unassembled WGS sequence"/>
</dbReference>
<evidence type="ECO:0000313" key="5">
    <source>
        <dbReference type="Proteomes" id="UP000321547"/>
    </source>
</evidence>
<dbReference type="Proteomes" id="UP000242243">
    <property type="component" value="Unassembled WGS sequence"/>
</dbReference>
<feature type="domain" description="IrrE N-terminal-like" evidence="1">
    <location>
        <begin position="47"/>
        <end position="145"/>
    </location>
</feature>
<gene>
    <name evidence="2" type="ORF">HHA03_15520</name>
    <name evidence="3" type="ORF">SAMN05421839_12517</name>
</gene>
<proteinExistence type="predicted"/>
<dbReference type="EMBL" id="FOXC01000025">
    <property type="protein sequence ID" value="SFP50581.1"/>
    <property type="molecule type" value="Genomic_DNA"/>
</dbReference>
<dbReference type="AlphaFoldDB" id="A0A1I5QWZ9"/>
<dbReference type="EMBL" id="BJWI01000021">
    <property type="protein sequence ID" value="GEM02020.1"/>
    <property type="molecule type" value="Genomic_DNA"/>
</dbReference>
<evidence type="ECO:0000313" key="4">
    <source>
        <dbReference type="Proteomes" id="UP000242243"/>
    </source>
</evidence>
<keyword evidence="5" id="KW-1185">Reference proteome</keyword>
<evidence type="ECO:0000313" key="3">
    <source>
        <dbReference type="EMBL" id="SFP50581.1"/>
    </source>
</evidence>
<dbReference type="RefSeq" id="WP_234987467.1">
    <property type="nucleotide sequence ID" value="NZ_BJWI01000021.1"/>
</dbReference>
<dbReference type="InterPro" id="IPR010359">
    <property type="entry name" value="IrrE_HExxH"/>
</dbReference>
<reference evidence="3 4" key="1">
    <citation type="submission" date="2016-10" db="EMBL/GenBank/DDBJ databases">
        <authorList>
            <person name="de Groot N.N."/>
        </authorList>
    </citation>
    <scope>NUCLEOTIDE SEQUENCE [LARGE SCALE GENOMIC DNA]</scope>
    <source>
        <strain evidence="3 4">DSM 17073</strain>
    </source>
</reference>
<protein>
    <recommendedName>
        <fullName evidence="1">IrrE N-terminal-like domain-containing protein</fullName>
    </recommendedName>
</protein>
<name>A0A1I5QWZ9_9BACI</name>